<evidence type="ECO:0000313" key="3">
    <source>
        <dbReference type="Proteomes" id="UP001302745"/>
    </source>
</evidence>
<dbReference type="PANTHER" id="PTHR38123">
    <property type="entry name" value="CELL WALL SERINE-THREONINE-RICH GALACTOMANNOPROTEIN MP1 (AFU_ORTHOLOGUE AFUA_4G03240)"/>
    <property type="match status" value="1"/>
</dbReference>
<comment type="caution">
    <text evidence="2">The sequence shown here is derived from an EMBL/GenBank/DDBJ whole genome shotgun (WGS) entry which is preliminary data.</text>
</comment>
<dbReference type="GO" id="GO:0005576">
    <property type="term" value="C:extracellular region"/>
    <property type="evidence" value="ECO:0007669"/>
    <property type="project" value="TreeGrafter"/>
</dbReference>
<keyword evidence="1" id="KW-0732">Signal</keyword>
<protein>
    <submittedName>
        <fullName evidence="2">Antigenic cell wall protein</fullName>
    </submittedName>
</protein>
<keyword evidence="3" id="KW-1185">Reference proteome</keyword>
<name>A0AAN6VFZ5_9PEZI</name>
<dbReference type="PANTHER" id="PTHR38123:SF1">
    <property type="entry name" value="HYDROPHOBIC SURFACE BINDING PROTEIN"/>
    <property type="match status" value="1"/>
</dbReference>
<organism evidence="2 3">
    <name type="scientific">Chaetomidium leptoderma</name>
    <dbReference type="NCBI Taxonomy" id="669021"/>
    <lineage>
        <taxon>Eukaryota</taxon>
        <taxon>Fungi</taxon>
        <taxon>Dikarya</taxon>
        <taxon>Ascomycota</taxon>
        <taxon>Pezizomycotina</taxon>
        <taxon>Sordariomycetes</taxon>
        <taxon>Sordariomycetidae</taxon>
        <taxon>Sordariales</taxon>
        <taxon>Chaetomiaceae</taxon>
        <taxon>Chaetomidium</taxon>
    </lineage>
</organism>
<dbReference type="InterPro" id="IPR021054">
    <property type="entry name" value="Cell_wall_mannoprotein_1"/>
</dbReference>
<evidence type="ECO:0000256" key="1">
    <source>
        <dbReference type="SAM" id="SignalP"/>
    </source>
</evidence>
<dbReference type="Pfam" id="PF12296">
    <property type="entry name" value="HsbA"/>
    <property type="match status" value="1"/>
</dbReference>
<reference evidence="2" key="2">
    <citation type="submission" date="2023-05" db="EMBL/GenBank/DDBJ databases">
        <authorList>
            <consortium name="Lawrence Berkeley National Laboratory"/>
            <person name="Steindorff A."/>
            <person name="Hensen N."/>
            <person name="Bonometti L."/>
            <person name="Westerberg I."/>
            <person name="Brannstrom I.O."/>
            <person name="Guillou S."/>
            <person name="Cros-Aarteil S."/>
            <person name="Calhoun S."/>
            <person name="Haridas S."/>
            <person name="Kuo A."/>
            <person name="Mondo S."/>
            <person name="Pangilinan J."/>
            <person name="Riley R."/>
            <person name="Labutti K."/>
            <person name="Andreopoulos B."/>
            <person name="Lipzen A."/>
            <person name="Chen C."/>
            <person name="Yanf M."/>
            <person name="Daum C."/>
            <person name="Ng V."/>
            <person name="Clum A."/>
            <person name="Ohm R."/>
            <person name="Martin F."/>
            <person name="Silar P."/>
            <person name="Natvig D."/>
            <person name="Lalanne C."/>
            <person name="Gautier V."/>
            <person name="Ament-Velasquez S.L."/>
            <person name="Kruys A."/>
            <person name="Hutchinson M.I."/>
            <person name="Powell A.J."/>
            <person name="Barry K."/>
            <person name="Miller A.N."/>
            <person name="Grigoriev I.V."/>
            <person name="Debuchy R."/>
            <person name="Gladieux P."/>
            <person name="Thoren M.H."/>
            <person name="Johannesson H."/>
        </authorList>
    </citation>
    <scope>NUCLEOTIDE SEQUENCE</scope>
    <source>
        <strain evidence="2">CBS 538.74</strain>
    </source>
</reference>
<accession>A0AAN6VFZ5</accession>
<reference evidence="2" key="1">
    <citation type="journal article" date="2023" name="Mol. Phylogenet. Evol.">
        <title>Genome-scale phylogeny and comparative genomics of the fungal order Sordariales.</title>
        <authorList>
            <person name="Hensen N."/>
            <person name="Bonometti L."/>
            <person name="Westerberg I."/>
            <person name="Brannstrom I.O."/>
            <person name="Guillou S."/>
            <person name="Cros-Aarteil S."/>
            <person name="Calhoun S."/>
            <person name="Haridas S."/>
            <person name="Kuo A."/>
            <person name="Mondo S."/>
            <person name="Pangilinan J."/>
            <person name="Riley R."/>
            <person name="LaButti K."/>
            <person name="Andreopoulos B."/>
            <person name="Lipzen A."/>
            <person name="Chen C."/>
            <person name="Yan M."/>
            <person name="Daum C."/>
            <person name="Ng V."/>
            <person name="Clum A."/>
            <person name="Steindorff A."/>
            <person name="Ohm R.A."/>
            <person name="Martin F."/>
            <person name="Silar P."/>
            <person name="Natvig D.O."/>
            <person name="Lalanne C."/>
            <person name="Gautier V."/>
            <person name="Ament-Velasquez S.L."/>
            <person name="Kruys A."/>
            <person name="Hutchinson M.I."/>
            <person name="Powell A.J."/>
            <person name="Barry K."/>
            <person name="Miller A.N."/>
            <person name="Grigoriev I.V."/>
            <person name="Debuchy R."/>
            <person name="Gladieux P."/>
            <person name="Hiltunen Thoren M."/>
            <person name="Johannesson H."/>
        </authorList>
    </citation>
    <scope>NUCLEOTIDE SEQUENCE</scope>
    <source>
        <strain evidence="2">CBS 538.74</strain>
    </source>
</reference>
<sequence length="171" mass="17884">MKFTTLLAPLALVGTALADGKAVVAALTKVDETTGKLGDAVTKWKGDIFGTLPIIAESTTLLVQVKKGTKTAEESEALDFDATLAVATATNNLVTSVNTTLSALMDAKPKFDKLLMSPLILVTLGLQKRATTDMSAAIIAKVPAELQELAKGLVAPIDASFEQAIDAFHPF</sequence>
<gene>
    <name evidence="2" type="ORF">C8A00DRAFT_45897</name>
</gene>
<dbReference type="EMBL" id="MU857051">
    <property type="protein sequence ID" value="KAK4150782.1"/>
    <property type="molecule type" value="Genomic_DNA"/>
</dbReference>
<proteinExistence type="predicted"/>
<feature type="signal peptide" evidence="1">
    <location>
        <begin position="1"/>
        <end position="18"/>
    </location>
</feature>
<dbReference type="AlphaFoldDB" id="A0AAN6VFZ5"/>
<dbReference type="Proteomes" id="UP001302745">
    <property type="component" value="Unassembled WGS sequence"/>
</dbReference>
<feature type="chain" id="PRO_5042999725" evidence="1">
    <location>
        <begin position="19"/>
        <end position="171"/>
    </location>
</feature>
<dbReference type="Gene3D" id="1.20.1280.140">
    <property type="match status" value="1"/>
</dbReference>
<evidence type="ECO:0000313" key="2">
    <source>
        <dbReference type="EMBL" id="KAK4150782.1"/>
    </source>
</evidence>